<dbReference type="Pfam" id="PF01490">
    <property type="entry name" value="Aa_trans"/>
    <property type="match status" value="1"/>
</dbReference>
<feature type="transmembrane region" description="Helical" evidence="8">
    <location>
        <begin position="250"/>
        <end position="270"/>
    </location>
</feature>
<sequence>MQKAPSNAKQISQTTFNMLAQMFGSCLLAYPFVCYKVGWVLSILLFIHSFVSILILMHYYIEACYYTRAMSYKDLGVILLGKKFGILIDVALVVSYYGFMTAYVIISATGINNFAKNYFHQIWNPYITKSVIAFGIMFPLTLLKSLKQISKISTIAGLIIFVFIFTVIAYFFIQVSQSSVLCSYTDSTGSHSIKFGYPAFPDQSAGMSFIWLIMYIPSTHSNFQVHPIIPRLLKELVGSYPLRKRLVNKSLYISVFIGVVGFGCVGFMGAVMFGSQIKQSVLKAFEPCKFVWIDIISLCYAFVVIINFPLVLYPLKTSLVQTFGQQIETKRGYGMGIIINLVFTVLCLLLALFLETIVSIFGLFGSIAGFFYYFLMPIYCYIVAKKLKEQNIGLDAENVVAFEEDLPVITQEQNNASKAFGPKEQIEVAIVSSDLNTDLTTERDDIVCKNEEAETSKQNSVYPKVLDNPYNSTAKQPKVIGITIICIYAVICIIGVVMNFQDVIEGFKTK</sequence>
<comment type="subcellular location">
    <subcellularLocation>
        <location evidence="1">Membrane</location>
        <topology evidence="1">Multi-pass membrane protein</topology>
    </subcellularLocation>
</comment>
<keyword evidence="6 8" id="KW-1133">Transmembrane helix</keyword>
<dbReference type="Proteomes" id="UP001642409">
    <property type="component" value="Unassembled WGS sequence"/>
</dbReference>
<keyword evidence="7 8" id="KW-0472">Membrane</keyword>
<reference evidence="11 12" key="2">
    <citation type="submission" date="2024-07" db="EMBL/GenBank/DDBJ databases">
        <authorList>
            <person name="Akdeniz Z."/>
        </authorList>
    </citation>
    <scope>NUCLEOTIDE SEQUENCE [LARGE SCALE GENOMIC DNA]</scope>
</reference>
<evidence type="ECO:0000256" key="4">
    <source>
        <dbReference type="ARBA" id="ARBA00022692"/>
    </source>
</evidence>
<feature type="domain" description="Amino acid transporter transmembrane" evidence="9">
    <location>
        <begin position="12"/>
        <end position="390"/>
    </location>
</feature>
<keyword evidence="5" id="KW-0029">Amino-acid transport</keyword>
<evidence type="ECO:0000313" key="12">
    <source>
        <dbReference type="Proteomes" id="UP001642409"/>
    </source>
</evidence>
<feature type="transmembrane region" description="Helical" evidence="8">
    <location>
        <begin position="126"/>
        <end position="143"/>
    </location>
</feature>
<dbReference type="EMBL" id="CAXDID020000181">
    <property type="protein sequence ID" value="CAL6049694.1"/>
    <property type="molecule type" value="Genomic_DNA"/>
</dbReference>
<evidence type="ECO:0000256" key="6">
    <source>
        <dbReference type="ARBA" id="ARBA00022989"/>
    </source>
</evidence>
<dbReference type="EMBL" id="CATOUU010000789">
    <property type="protein sequence ID" value="CAI9948583.1"/>
    <property type="molecule type" value="Genomic_DNA"/>
</dbReference>
<dbReference type="PROSITE" id="PS51257">
    <property type="entry name" value="PROKAR_LIPOPROTEIN"/>
    <property type="match status" value="1"/>
</dbReference>
<proteinExistence type="inferred from homology"/>
<evidence type="ECO:0000256" key="7">
    <source>
        <dbReference type="ARBA" id="ARBA00023136"/>
    </source>
</evidence>
<evidence type="ECO:0000256" key="8">
    <source>
        <dbReference type="SAM" id="Phobius"/>
    </source>
</evidence>
<comment type="caution">
    <text evidence="10">The sequence shown here is derived from an EMBL/GenBank/DDBJ whole genome shotgun (WGS) entry which is preliminary data.</text>
</comment>
<name>A0AA86USU3_9EUKA</name>
<gene>
    <name evidence="10" type="ORF">HINF_LOCUS36228</name>
    <name evidence="11" type="ORF">HINF_LOCUS43532</name>
</gene>
<evidence type="ECO:0000256" key="1">
    <source>
        <dbReference type="ARBA" id="ARBA00004141"/>
    </source>
</evidence>
<evidence type="ECO:0000256" key="2">
    <source>
        <dbReference type="ARBA" id="ARBA00008066"/>
    </source>
</evidence>
<protein>
    <submittedName>
        <fullName evidence="10">Amino acid transporter family protein</fullName>
    </submittedName>
    <submittedName>
        <fullName evidence="11">Amino_acid transporter family protein</fullName>
    </submittedName>
</protein>
<keyword evidence="4 8" id="KW-0812">Transmembrane</keyword>
<reference evidence="10" key="1">
    <citation type="submission" date="2023-06" db="EMBL/GenBank/DDBJ databases">
        <authorList>
            <person name="Kurt Z."/>
        </authorList>
    </citation>
    <scope>NUCLEOTIDE SEQUENCE</scope>
</reference>
<evidence type="ECO:0000256" key="3">
    <source>
        <dbReference type="ARBA" id="ARBA00022448"/>
    </source>
</evidence>
<evidence type="ECO:0000256" key="5">
    <source>
        <dbReference type="ARBA" id="ARBA00022970"/>
    </source>
</evidence>
<keyword evidence="12" id="KW-1185">Reference proteome</keyword>
<evidence type="ECO:0000259" key="9">
    <source>
        <dbReference type="Pfam" id="PF01490"/>
    </source>
</evidence>
<feature type="transmembrane region" description="Helical" evidence="8">
    <location>
        <begin position="84"/>
        <end position="106"/>
    </location>
</feature>
<comment type="similarity">
    <text evidence="2">Belongs to the amino acid/polyamine transporter 2 family.</text>
</comment>
<feature type="transmembrane region" description="Helical" evidence="8">
    <location>
        <begin position="360"/>
        <end position="384"/>
    </location>
</feature>
<feature type="transmembrane region" description="Helical" evidence="8">
    <location>
        <begin position="333"/>
        <end position="354"/>
    </location>
</feature>
<evidence type="ECO:0000313" key="11">
    <source>
        <dbReference type="EMBL" id="CAL6049694.1"/>
    </source>
</evidence>
<dbReference type="PANTHER" id="PTHR22950">
    <property type="entry name" value="AMINO ACID TRANSPORTER"/>
    <property type="match status" value="1"/>
</dbReference>
<feature type="transmembrane region" description="Helical" evidence="8">
    <location>
        <begin position="155"/>
        <end position="173"/>
    </location>
</feature>
<accession>A0AA86USU3</accession>
<dbReference type="PANTHER" id="PTHR22950:SF458">
    <property type="entry name" value="SODIUM-COUPLED NEUTRAL AMINO ACID TRANSPORTER 11-RELATED"/>
    <property type="match status" value="1"/>
</dbReference>
<evidence type="ECO:0000313" key="10">
    <source>
        <dbReference type="EMBL" id="CAI9948583.1"/>
    </source>
</evidence>
<feature type="transmembrane region" description="Helical" evidence="8">
    <location>
        <begin position="479"/>
        <end position="500"/>
    </location>
</feature>
<feature type="transmembrane region" description="Helical" evidence="8">
    <location>
        <begin position="290"/>
        <end position="312"/>
    </location>
</feature>
<dbReference type="InterPro" id="IPR013057">
    <property type="entry name" value="AA_transpt_TM"/>
</dbReference>
<keyword evidence="3" id="KW-0813">Transport</keyword>
<feature type="transmembrane region" description="Helical" evidence="8">
    <location>
        <begin position="16"/>
        <end position="33"/>
    </location>
</feature>
<feature type="transmembrane region" description="Helical" evidence="8">
    <location>
        <begin position="39"/>
        <end position="63"/>
    </location>
</feature>
<dbReference type="GO" id="GO:0015179">
    <property type="term" value="F:L-amino acid transmembrane transporter activity"/>
    <property type="evidence" value="ECO:0007669"/>
    <property type="project" value="TreeGrafter"/>
</dbReference>
<dbReference type="GO" id="GO:0016020">
    <property type="term" value="C:membrane"/>
    <property type="evidence" value="ECO:0007669"/>
    <property type="project" value="UniProtKB-SubCell"/>
</dbReference>
<organism evidence="10">
    <name type="scientific">Hexamita inflata</name>
    <dbReference type="NCBI Taxonomy" id="28002"/>
    <lineage>
        <taxon>Eukaryota</taxon>
        <taxon>Metamonada</taxon>
        <taxon>Diplomonadida</taxon>
        <taxon>Hexamitidae</taxon>
        <taxon>Hexamitinae</taxon>
        <taxon>Hexamita</taxon>
    </lineage>
</organism>
<dbReference type="AlphaFoldDB" id="A0AA86USU3"/>